<dbReference type="SUPFAM" id="SSF50249">
    <property type="entry name" value="Nucleic acid-binding proteins"/>
    <property type="match status" value="1"/>
</dbReference>
<feature type="domain" description="CSD" evidence="3">
    <location>
        <begin position="4"/>
        <end position="76"/>
    </location>
</feature>
<evidence type="ECO:0000256" key="1">
    <source>
        <dbReference type="ARBA" id="ARBA00004496"/>
    </source>
</evidence>
<name>A0ABY6HRX5_9ARCH</name>
<dbReference type="EMBL" id="CP104013">
    <property type="protein sequence ID" value="UYP46176.1"/>
    <property type="molecule type" value="Genomic_DNA"/>
</dbReference>
<dbReference type="InterPro" id="IPR051373">
    <property type="entry name" value="Lin-28_RNA-binding"/>
</dbReference>
<proteinExistence type="predicted"/>
<accession>A0ABY6HRX5</accession>
<organism evidence="4 5">
    <name type="scientific">Candidatus Lokiarchaeum ossiferum</name>
    <dbReference type="NCBI Taxonomy" id="2951803"/>
    <lineage>
        <taxon>Archaea</taxon>
        <taxon>Promethearchaeati</taxon>
        <taxon>Promethearchaeota</taxon>
        <taxon>Promethearchaeia</taxon>
        <taxon>Promethearchaeales</taxon>
        <taxon>Promethearchaeaceae</taxon>
        <taxon>Candidatus Lokiarchaeum</taxon>
    </lineage>
</organism>
<dbReference type="InterPro" id="IPR012340">
    <property type="entry name" value="NA-bd_OB-fold"/>
</dbReference>
<gene>
    <name evidence="4" type="ORF">NEF87_002461</name>
</gene>
<protein>
    <recommendedName>
        <fullName evidence="3">CSD domain-containing protein</fullName>
    </recommendedName>
</protein>
<sequence length="85" mass="9697">MPETETGTVKWFSPRKGYGFIIRDSVAEGEENKEIFVHYSKVEMDGFKTLLPDLRVSFEISPGKRDGTIEASNVKIIPQEFKETN</sequence>
<evidence type="ECO:0000313" key="4">
    <source>
        <dbReference type="EMBL" id="UYP46176.1"/>
    </source>
</evidence>
<evidence type="ECO:0000256" key="2">
    <source>
        <dbReference type="ARBA" id="ARBA00022490"/>
    </source>
</evidence>
<comment type="subcellular location">
    <subcellularLocation>
        <location evidence="1">Cytoplasm</location>
    </subcellularLocation>
</comment>
<dbReference type="Proteomes" id="UP001208689">
    <property type="component" value="Chromosome"/>
</dbReference>
<dbReference type="PRINTS" id="PR00050">
    <property type="entry name" value="COLDSHOCK"/>
</dbReference>
<dbReference type="PIRSF" id="PIRSF002599">
    <property type="entry name" value="Cold_shock_A"/>
    <property type="match status" value="1"/>
</dbReference>
<evidence type="ECO:0000313" key="5">
    <source>
        <dbReference type="Proteomes" id="UP001208689"/>
    </source>
</evidence>
<keyword evidence="2" id="KW-0963">Cytoplasm</keyword>
<dbReference type="PANTHER" id="PTHR46109:SF1">
    <property type="entry name" value="PROTEIN LIN-28 HOMOLOG"/>
    <property type="match status" value="1"/>
</dbReference>
<dbReference type="SMART" id="SM00357">
    <property type="entry name" value="CSP"/>
    <property type="match status" value="1"/>
</dbReference>
<dbReference type="PROSITE" id="PS51857">
    <property type="entry name" value="CSD_2"/>
    <property type="match status" value="1"/>
</dbReference>
<evidence type="ECO:0000259" key="3">
    <source>
        <dbReference type="PROSITE" id="PS51857"/>
    </source>
</evidence>
<dbReference type="Gene3D" id="2.40.50.140">
    <property type="entry name" value="Nucleic acid-binding proteins"/>
    <property type="match status" value="1"/>
</dbReference>
<reference evidence="4" key="1">
    <citation type="submission" date="2022-09" db="EMBL/GenBank/DDBJ databases">
        <title>Actin cytoskeleton and complex cell architecture in an #Asgard archaeon.</title>
        <authorList>
            <person name="Ponce Toledo R.I."/>
            <person name="Schleper C."/>
            <person name="Rodrigues Oliveira T."/>
            <person name="Wollweber F."/>
            <person name="Xu J."/>
            <person name="Rittmann S."/>
            <person name="Klingl A."/>
            <person name="Pilhofer M."/>
        </authorList>
    </citation>
    <scope>NUCLEOTIDE SEQUENCE</scope>
    <source>
        <strain evidence="4">B-35</strain>
    </source>
</reference>
<keyword evidence="5" id="KW-1185">Reference proteome</keyword>
<dbReference type="InterPro" id="IPR012156">
    <property type="entry name" value="Cold_shock_CspA"/>
</dbReference>
<dbReference type="CDD" id="cd04458">
    <property type="entry name" value="CSP_CDS"/>
    <property type="match status" value="1"/>
</dbReference>
<dbReference type="PANTHER" id="PTHR46109">
    <property type="entry name" value="PROTEIN LIN-28"/>
    <property type="match status" value="1"/>
</dbReference>
<dbReference type="Pfam" id="PF00313">
    <property type="entry name" value="CSD"/>
    <property type="match status" value="1"/>
</dbReference>
<dbReference type="InterPro" id="IPR002059">
    <property type="entry name" value="CSP_DNA-bd"/>
</dbReference>
<dbReference type="InterPro" id="IPR011129">
    <property type="entry name" value="CSD"/>
</dbReference>